<comment type="cofactor">
    <cofactor evidence="1">
        <name>heme</name>
        <dbReference type="ChEBI" id="CHEBI:30413"/>
    </cofactor>
</comment>
<dbReference type="GO" id="GO:0020037">
    <property type="term" value="F:heme binding"/>
    <property type="evidence" value="ECO:0007669"/>
    <property type="project" value="InterPro"/>
</dbReference>
<keyword evidence="4 7" id="KW-0560">Oxidoreductase</keyword>
<gene>
    <name evidence="8" type="ORF">B0H16DRAFT_1661584</name>
</gene>
<evidence type="ECO:0000313" key="9">
    <source>
        <dbReference type="Proteomes" id="UP001215598"/>
    </source>
</evidence>
<dbReference type="PANTHER" id="PTHR46206:SF1">
    <property type="entry name" value="P450, PUTATIVE (EUROFUNG)-RELATED"/>
    <property type="match status" value="1"/>
</dbReference>
<keyword evidence="9" id="KW-1185">Reference proteome</keyword>
<dbReference type="SUPFAM" id="SSF48264">
    <property type="entry name" value="Cytochrome P450"/>
    <property type="match status" value="1"/>
</dbReference>
<dbReference type="Proteomes" id="UP001215598">
    <property type="component" value="Unassembled WGS sequence"/>
</dbReference>
<dbReference type="GO" id="GO:0005506">
    <property type="term" value="F:iron ion binding"/>
    <property type="evidence" value="ECO:0007669"/>
    <property type="project" value="InterPro"/>
</dbReference>
<evidence type="ECO:0000256" key="6">
    <source>
        <dbReference type="ARBA" id="ARBA00023033"/>
    </source>
</evidence>
<dbReference type="AlphaFoldDB" id="A0AAD7JIP6"/>
<protein>
    <submittedName>
        <fullName evidence="8">Cytochrome P450</fullName>
    </submittedName>
</protein>
<sequence length="245" mass="27578">MVRESFKRDTEAETSAYSLAYRILLLNFGAITPTTITATNVMLDIWSAPPFQNVVSILREEDQRVLAEHHGIWTKASVSKLIRLDSAMRESARGSGIIERDYSGIGGSALARRIGVDLTLPNGLVILKGNYVGVLMEGVHFDEDIYPFRFSRVREEAEKFADKPHTHEDLLTTSLHFLFFSHGVHACPGRFFATNNLKLILAHLLINYEVQPLAQRPKRLPVGDILAVPRTAQMLIRRRVEIQGD</sequence>
<organism evidence="8 9">
    <name type="scientific">Mycena metata</name>
    <dbReference type="NCBI Taxonomy" id="1033252"/>
    <lineage>
        <taxon>Eukaryota</taxon>
        <taxon>Fungi</taxon>
        <taxon>Dikarya</taxon>
        <taxon>Basidiomycota</taxon>
        <taxon>Agaricomycotina</taxon>
        <taxon>Agaricomycetes</taxon>
        <taxon>Agaricomycetidae</taxon>
        <taxon>Agaricales</taxon>
        <taxon>Marasmiineae</taxon>
        <taxon>Mycenaceae</taxon>
        <taxon>Mycena</taxon>
    </lineage>
</organism>
<dbReference type="Gene3D" id="1.10.630.10">
    <property type="entry name" value="Cytochrome P450"/>
    <property type="match status" value="1"/>
</dbReference>
<proteinExistence type="inferred from homology"/>
<keyword evidence="6 7" id="KW-0503">Monooxygenase</keyword>
<dbReference type="PANTHER" id="PTHR46206">
    <property type="entry name" value="CYTOCHROME P450"/>
    <property type="match status" value="1"/>
</dbReference>
<evidence type="ECO:0000256" key="3">
    <source>
        <dbReference type="ARBA" id="ARBA00022723"/>
    </source>
</evidence>
<dbReference type="EMBL" id="JARKIB010000026">
    <property type="protein sequence ID" value="KAJ7765292.1"/>
    <property type="molecule type" value="Genomic_DNA"/>
</dbReference>
<evidence type="ECO:0000256" key="1">
    <source>
        <dbReference type="ARBA" id="ARBA00001971"/>
    </source>
</evidence>
<keyword evidence="3 7" id="KW-0479">Metal-binding</keyword>
<comment type="similarity">
    <text evidence="2 7">Belongs to the cytochrome P450 family.</text>
</comment>
<evidence type="ECO:0000256" key="5">
    <source>
        <dbReference type="ARBA" id="ARBA00023004"/>
    </source>
</evidence>
<comment type="caution">
    <text evidence="8">The sequence shown here is derived from an EMBL/GenBank/DDBJ whole genome shotgun (WGS) entry which is preliminary data.</text>
</comment>
<dbReference type="PROSITE" id="PS00086">
    <property type="entry name" value="CYTOCHROME_P450"/>
    <property type="match status" value="1"/>
</dbReference>
<dbReference type="InterPro" id="IPR036396">
    <property type="entry name" value="Cyt_P450_sf"/>
</dbReference>
<evidence type="ECO:0000256" key="4">
    <source>
        <dbReference type="ARBA" id="ARBA00023002"/>
    </source>
</evidence>
<evidence type="ECO:0000256" key="7">
    <source>
        <dbReference type="RuleBase" id="RU000461"/>
    </source>
</evidence>
<dbReference type="Pfam" id="PF00067">
    <property type="entry name" value="p450"/>
    <property type="match status" value="1"/>
</dbReference>
<evidence type="ECO:0000313" key="8">
    <source>
        <dbReference type="EMBL" id="KAJ7765292.1"/>
    </source>
</evidence>
<dbReference type="InterPro" id="IPR017972">
    <property type="entry name" value="Cyt_P450_CS"/>
</dbReference>
<dbReference type="GO" id="GO:0004497">
    <property type="term" value="F:monooxygenase activity"/>
    <property type="evidence" value="ECO:0007669"/>
    <property type="project" value="UniProtKB-KW"/>
</dbReference>
<evidence type="ECO:0000256" key="2">
    <source>
        <dbReference type="ARBA" id="ARBA00010617"/>
    </source>
</evidence>
<dbReference type="GO" id="GO:0016705">
    <property type="term" value="F:oxidoreductase activity, acting on paired donors, with incorporation or reduction of molecular oxygen"/>
    <property type="evidence" value="ECO:0007669"/>
    <property type="project" value="InterPro"/>
</dbReference>
<keyword evidence="7" id="KW-0349">Heme</keyword>
<reference evidence="8" key="1">
    <citation type="submission" date="2023-03" db="EMBL/GenBank/DDBJ databases">
        <title>Massive genome expansion in bonnet fungi (Mycena s.s.) driven by repeated elements and novel gene families across ecological guilds.</title>
        <authorList>
            <consortium name="Lawrence Berkeley National Laboratory"/>
            <person name="Harder C.B."/>
            <person name="Miyauchi S."/>
            <person name="Viragh M."/>
            <person name="Kuo A."/>
            <person name="Thoen E."/>
            <person name="Andreopoulos B."/>
            <person name="Lu D."/>
            <person name="Skrede I."/>
            <person name="Drula E."/>
            <person name="Henrissat B."/>
            <person name="Morin E."/>
            <person name="Kohler A."/>
            <person name="Barry K."/>
            <person name="LaButti K."/>
            <person name="Morin E."/>
            <person name="Salamov A."/>
            <person name="Lipzen A."/>
            <person name="Mereny Z."/>
            <person name="Hegedus B."/>
            <person name="Baldrian P."/>
            <person name="Stursova M."/>
            <person name="Weitz H."/>
            <person name="Taylor A."/>
            <person name="Grigoriev I.V."/>
            <person name="Nagy L.G."/>
            <person name="Martin F."/>
            <person name="Kauserud H."/>
        </authorList>
    </citation>
    <scope>NUCLEOTIDE SEQUENCE</scope>
    <source>
        <strain evidence="8">CBHHK182m</strain>
    </source>
</reference>
<accession>A0AAD7JIP6</accession>
<dbReference type="CDD" id="cd11041">
    <property type="entry name" value="CYP503A1-like"/>
    <property type="match status" value="1"/>
</dbReference>
<keyword evidence="5 7" id="KW-0408">Iron</keyword>
<name>A0AAD7JIP6_9AGAR</name>
<dbReference type="InterPro" id="IPR001128">
    <property type="entry name" value="Cyt_P450"/>
</dbReference>